<dbReference type="AlphaFoldDB" id="A0A4U8UET4"/>
<evidence type="ECO:0000313" key="1">
    <source>
        <dbReference type="EMBL" id="TLE15889.1"/>
    </source>
</evidence>
<proteinExistence type="predicted"/>
<reference evidence="1 2" key="1">
    <citation type="journal article" date="2014" name="Genome Announc.">
        <title>Draft genome sequences of eight enterohepatic helicobacter species isolated from both laboratory and wild rodents.</title>
        <authorList>
            <person name="Sheh A."/>
            <person name="Shen Z."/>
            <person name="Fox J.G."/>
        </authorList>
    </citation>
    <scope>NUCLEOTIDE SEQUENCE [LARGE SCALE GENOMIC DNA]</scope>
    <source>
        <strain evidence="1 2">MIT-03-7007</strain>
    </source>
</reference>
<gene>
    <name evidence="1" type="ORF">LS72_005730</name>
</gene>
<dbReference type="Proteomes" id="UP000029920">
    <property type="component" value="Unassembled WGS sequence"/>
</dbReference>
<accession>A0A4U8UET4</accession>
<name>A0A4U8UET4_9HELI</name>
<organism evidence="1 2">
    <name type="scientific">Helicobacter apodemus</name>
    <dbReference type="NCBI Taxonomy" id="135569"/>
    <lineage>
        <taxon>Bacteria</taxon>
        <taxon>Pseudomonadati</taxon>
        <taxon>Campylobacterota</taxon>
        <taxon>Epsilonproteobacteria</taxon>
        <taxon>Campylobacterales</taxon>
        <taxon>Helicobacteraceae</taxon>
        <taxon>Helicobacter</taxon>
    </lineage>
</organism>
<evidence type="ECO:0000313" key="2">
    <source>
        <dbReference type="Proteomes" id="UP000029920"/>
    </source>
</evidence>
<dbReference type="EMBL" id="JRPC02000012">
    <property type="protein sequence ID" value="TLE15889.1"/>
    <property type="molecule type" value="Genomic_DNA"/>
</dbReference>
<comment type="caution">
    <text evidence="1">The sequence shown here is derived from an EMBL/GenBank/DDBJ whole genome shotgun (WGS) entry which is preliminary data.</text>
</comment>
<sequence>MRQFSILIKLCSINVIVIMAVGSLNGCSSKEERLLRMQLQHELKIKKLETRNTQSVGEKIQDDLKELLLGKD</sequence>
<keyword evidence="2" id="KW-1185">Reference proteome</keyword>
<dbReference type="RefSeq" id="WP_138155163.1">
    <property type="nucleotide sequence ID" value="NZ_JRPC02000012.1"/>
</dbReference>
<protein>
    <submittedName>
        <fullName evidence="1">Uncharacterized protein</fullName>
    </submittedName>
</protein>